<evidence type="ECO:0000313" key="1">
    <source>
        <dbReference type="EMBL" id="CAG7818184.1"/>
    </source>
</evidence>
<keyword evidence="2" id="KW-1185">Reference proteome</keyword>
<dbReference type="EMBL" id="CAJVCH010413672">
    <property type="protein sequence ID" value="CAG7818184.1"/>
    <property type="molecule type" value="Genomic_DNA"/>
</dbReference>
<organism evidence="1 2">
    <name type="scientific">Allacma fusca</name>
    <dbReference type="NCBI Taxonomy" id="39272"/>
    <lineage>
        <taxon>Eukaryota</taxon>
        <taxon>Metazoa</taxon>
        <taxon>Ecdysozoa</taxon>
        <taxon>Arthropoda</taxon>
        <taxon>Hexapoda</taxon>
        <taxon>Collembola</taxon>
        <taxon>Symphypleona</taxon>
        <taxon>Sminthuridae</taxon>
        <taxon>Allacma</taxon>
    </lineage>
</organism>
<gene>
    <name evidence="1" type="ORF">AFUS01_LOCUS28705</name>
</gene>
<name>A0A8J2KSH6_9HEXA</name>
<sequence length="82" mass="8998">MDVEATFVLNFQLAFQIASRSGAEAFWAEEDLEESPNEDSDDNVSEVEDAVEELCDEDDDNAFLGDLLSSPVPNAAVKYPPI</sequence>
<accession>A0A8J2KSH6</accession>
<dbReference type="AlphaFoldDB" id="A0A8J2KSH6"/>
<proteinExistence type="predicted"/>
<evidence type="ECO:0000313" key="2">
    <source>
        <dbReference type="Proteomes" id="UP000708208"/>
    </source>
</evidence>
<protein>
    <submittedName>
        <fullName evidence="1">Uncharacterized protein</fullName>
    </submittedName>
</protein>
<reference evidence="1" key="1">
    <citation type="submission" date="2021-06" db="EMBL/GenBank/DDBJ databases">
        <authorList>
            <person name="Hodson N. C."/>
            <person name="Mongue J. A."/>
            <person name="Jaron S. K."/>
        </authorList>
    </citation>
    <scope>NUCLEOTIDE SEQUENCE</scope>
</reference>
<comment type="caution">
    <text evidence="1">The sequence shown here is derived from an EMBL/GenBank/DDBJ whole genome shotgun (WGS) entry which is preliminary data.</text>
</comment>
<dbReference type="Proteomes" id="UP000708208">
    <property type="component" value="Unassembled WGS sequence"/>
</dbReference>